<organism evidence="2 3">
    <name type="scientific">Streptantibioticus parmotrematis</name>
    <dbReference type="NCBI Taxonomy" id="2873249"/>
    <lineage>
        <taxon>Bacteria</taxon>
        <taxon>Bacillati</taxon>
        <taxon>Actinomycetota</taxon>
        <taxon>Actinomycetes</taxon>
        <taxon>Kitasatosporales</taxon>
        <taxon>Streptomycetaceae</taxon>
        <taxon>Streptantibioticus</taxon>
    </lineage>
</organism>
<dbReference type="EMBL" id="JAINVZ010000024">
    <property type="protein sequence ID" value="MBY8888396.1"/>
    <property type="molecule type" value="Genomic_DNA"/>
</dbReference>
<reference evidence="2 3" key="1">
    <citation type="submission" date="2021-08" db="EMBL/GenBank/DDBJ databases">
        <title>Streptomyces sp. PTM05 isolated from lichen.</title>
        <authorList>
            <person name="Somphong A."/>
            <person name="Phongsopitanun W."/>
            <person name="Tanasupawat S."/>
        </authorList>
    </citation>
    <scope>NUCLEOTIDE SEQUENCE [LARGE SCALE GENOMIC DNA]</scope>
    <source>
        <strain evidence="2 3">Ptm05</strain>
    </source>
</reference>
<proteinExistence type="predicted"/>
<name>A0ABS7QYW4_9ACTN</name>
<accession>A0ABS7QYW4</accession>
<dbReference type="RefSeq" id="WP_222981124.1">
    <property type="nucleotide sequence ID" value="NZ_JAINVZ010000024.1"/>
</dbReference>
<evidence type="ECO:0000313" key="2">
    <source>
        <dbReference type="EMBL" id="MBY8888396.1"/>
    </source>
</evidence>
<evidence type="ECO:0000313" key="3">
    <source>
        <dbReference type="Proteomes" id="UP001198565"/>
    </source>
</evidence>
<feature type="region of interest" description="Disordered" evidence="1">
    <location>
        <begin position="38"/>
        <end position="78"/>
    </location>
</feature>
<feature type="compositionally biased region" description="Basic residues" evidence="1">
    <location>
        <begin position="47"/>
        <end position="60"/>
    </location>
</feature>
<dbReference type="Proteomes" id="UP001198565">
    <property type="component" value="Unassembled WGS sequence"/>
</dbReference>
<protein>
    <submittedName>
        <fullName evidence="2">Uncharacterized protein</fullName>
    </submittedName>
</protein>
<comment type="caution">
    <text evidence="2">The sequence shown here is derived from an EMBL/GenBank/DDBJ whole genome shotgun (WGS) entry which is preliminary data.</text>
</comment>
<gene>
    <name evidence="2" type="ORF">K7472_26660</name>
</gene>
<evidence type="ECO:0000256" key="1">
    <source>
        <dbReference type="SAM" id="MobiDB-lite"/>
    </source>
</evidence>
<sequence length="78" mass="8694">MYYHEAQLRYRESELRAAAERARMLDEAVNADYEVEADSAQGVQAARSRRRGGGSQRHGRASGDSAVARLRSRLRTAA</sequence>
<keyword evidence="3" id="KW-1185">Reference proteome</keyword>